<dbReference type="PANTHER" id="PTHR43152">
    <property type="entry name" value="UVRABC SYSTEM PROTEIN A"/>
    <property type="match status" value="1"/>
</dbReference>
<comment type="caution">
    <text evidence="17">Lacks conserved residue(s) required for the propagation of feature annotation.</text>
</comment>
<reference evidence="20 21" key="1">
    <citation type="submission" date="2020-06" db="EMBL/GenBank/DDBJ databases">
        <title>High-quality draft genome of sulfate reducer Desulfobacter latus type strain AcrS2 isolated from marine sediment.</title>
        <authorList>
            <person name="Hoppe M."/>
            <person name="Larsen C.K."/>
            <person name="Marshall I.P.G."/>
            <person name="Schramm A."/>
            <person name="Marietou A.G."/>
        </authorList>
    </citation>
    <scope>NUCLEOTIDE SEQUENCE [LARGE SCALE GENOMIC DNA]</scope>
    <source>
        <strain evidence="20 21">AcRS2</strain>
    </source>
</reference>
<keyword evidence="6 17" id="KW-0227">DNA damage</keyword>
<dbReference type="Proteomes" id="UP000553343">
    <property type="component" value="Unassembled WGS sequence"/>
</dbReference>
<evidence type="ECO:0000256" key="3">
    <source>
        <dbReference type="ARBA" id="ARBA00022723"/>
    </source>
</evidence>
<keyword evidence="9 17" id="KW-0862">Zinc</keyword>
<evidence type="ECO:0000256" key="4">
    <source>
        <dbReference type="ARBA" id="ARBA00022737"/>
    </source>
</evidence>
<keyword evidence="10 17" id="KW-0067">ATP-binding</keyword>
<dbReference type="PANTHER" id="PTHR43152:SF3">
    <property type="entry name" value="UVRABC SYSTEM PROTEIN A"/>
    <property type="match status" value="1"/>
</dbReference>
<name>A0A850TC96_9BACT</name>
<sequence length="995" mass="110085">MKKNTGAAVTHTADNHTADSPPTLHPLAEDSRSKELDRIIVRGAKEHNLKNIDVEIPKKKLVVVTGVSGSGKSSLAFDTIFAEGQRRYVESLSSYARQFIGQMEKPRYETIRGLSPTIAIEQKAASKNPRSTVGTITEIYDYLRVLFARVGTQYCCKCGKKVGRGHAQAMVSQIMDLPEGSKILILAPIVENRKGEHRERLDDLKREGYARVRVDGVVQDLENVQTLARNKKHHIDVVVDRLVVKSQGAFEKRLTDSVESALKLGAGQLIVHMEGREDLKMSEARSCCGTAYPELTPQIFSFNSPLGMCPDCNGIGTLLAIDPDKVVPDPNLSIREGAVVPWKNYFIKKPRFNNENSWGKGQLRAMEEQWGIDFDIPWKKLPQKQRDLLLYGSDSKQMTVNWNSSKIQGSFSRTHEGLVHTLMRRYMNTQSEHQKKYYTDFMTAAGCPTCNGRRLRDEVLHVKINDKSIIDVTEMTVKAAYSFIASLELTGSKKLIAAELLKEIRDRLGFLVNVGLDYLSLDRSGPTLSGGESQRIRLASQVGSELTGVLYILDEPSIGLHQRDNIKLLSTLKHLRDIGNTLLIVEHDQETMEASDWIVDIGPGAGHLGGEIVAQGTPEQIRENPVSLTGKFLSGRETIAVPEKRRTPESMGNKWLTIHGACENNLADITAKIPVGLLTAVTGVSGAGKSTLINQILYPALAVKLHGSQIPMGKHKKITGLSHIDKVINIDQNPIGRTPRSNPATYTKLFDPIRDLFAMLPESQARGYKKGRYSFNVKGGRCEACHGDGYIKVEMHFLADVFVPCDVCHGKRFNKSTLEIKYKDHAIADVLDLSVIQARELFDAHPKIIRILDTLVDVGLSYIKLGQAATTLSGGEAQRIKLARELARKDTGDTLYILDEPTTGLHFQDIRMLLQVLQRLTHAGNTVVIIEHNLDVIKTADWIMDIGPEGGNGGGRIVAAGPPEDVAKDSGSYTGRYLIPVLGANCDSYQLHREI</sequence>
<dbReference type="Pfam" id="PF00005">
    <property type="entry name" value="ABC_tran"/>
    <property type="match status" value="1"/>
</dbReference>
<dbReference type="PROSITE" id="PS50893">
    <property type="entry name" value="ABC_TRANSPORTER_2"/>
    <property type="match status" value="1"/>
</dbReference>
<keyword evidence="7 17" id="KW-0228">DNA excision</keyword>
<evidence type="ECO:0000256" key="13">
    <source>
        <dbReference type="ARBA" id="ARBA00023204"/>
    </source>
</evidence>
<dbReference type="InterPro" id="IPR041102">
    <property type="entry name" value="UvrA_inter"/>
</dbReference>
<dbReference type="GO" id="GO:0008270">
    <property type="term" value="F:zinc ion binding"/>
    <property type="evidence" value="ECO:0007669"/>
    <property type="project" value="UniProtKB-UniRule"/>
</dbReference>
<dbReference type="GO" id="GO:0005737">
    <property type="term" value="C:cytoplasm"/>
    <property type="evidence" value="ECO:0007669"/>
    <property type="project" value="UniProtKB-SubCell"/>
</dbReference>
<dbReference type="FunFam" id="1.20.1580.10:FF:000002">
    <property type="entry name" value="UvrABC system protein A"/>
    <property type="match status" value="1"/>
</dbReference>
<keyword evidence="3 17" id="KW-0479">Metal-binding</keyword>
<dbReference type="EMBL" id="JACADJ010000070">
    <property type="protein sequence ID" value="NWH06348.1"/>
    <property type="molecule type" value="Genomic_DNA"/>
</dbReference>
<evidence type="ECO:0000256" key="6">
    <source>
        <dbReference type="ARBA" id="ARBA00022763"/>
    </source>
</evidence>
<keyword evidence="5 17" id="KW-0547">Nucleotide-binding</keyword>
<dbReference type="Gene3D" id="1.20.1580.10">
    <property type="entry name" value="ABC transporter ATPase like domain"/>
    <property type="match status" value="2"/>
</dbReference>
<comment type="function">
    <text evidence="17">The UvrABC repair system catalyzes the recognition and processing of DNA lesions. UvrA is an ATPase and a DNA-binding protein. A damage recognition complex composed of 2 UvrA and 2 UvrB subunits scans DNA for abnormalities. When the presence of a lesion has been verified by UvrB, the UvrA molecules dissociate.</text>
</comment>
<keyword evidence="11 17" id="KW-0267">Excision nuclease</keyword>
<feature type="domain" description="ABC transporter" evidence="19">
    <location>
        <begin position="651"/>
        <end position="979"/>
    </location>
</feature>
<evidence type="ECO:0000313" key="20">
    <source>
        <dbReference type="EMBL" id="NWH06348.1"/>
    </source>
</evidence>
<dbReference type="HAMAP" id="MF_00205">
    <property type="entry name" value="UvrA"/>
    <property type="match status" value="1"/>
</dbReference>
<dbReference type="NCBIfam" id="TIGR00630">
    <property type="entry name" value="uvra"/>
    <property type="match status" value="1"/>
</dbReference>
<organism evidence="20 21">
    <name type="scientific">Desulfobacter latus</name>
    <dbReference type="NCBI Taxonomy" id="2292"/>
    <lineage>
        <taxon>Bacteria</taxon>
        <taxon>Pseudomonadati</taxon>
        <taxon>Thermodesulfobacteriota</taxon>
        <taxon>Desulfobacteria</taxon>
        <taxon>Desulfobacterales</taxon>
        <taxon>Desulfobacteraceae</taxon>
        <taxon>Desulfobacter</taxon>
    </lineage>
</organism>
<protein>
    <recommendedName>
        <fullName evidence="15 17">UvrABC system protein A</fullName>
        <shortName evidence="17">UvrA protein</shortName>
    </recommendedName>
    <alternativeName>
        <fullName evidence="16 17">Excinuclease ABC subunit A</fullName>
    </alternativeName>
</protein>
<evidence type="ECO:0000256" key="8">
    <source>
        <dbReference type="ARBA" id="ARBA00022771"/>
    </source>
</evidence>
<evidence type="ECO:0000256" key="14">
    <source>
        <dbReference type="ARBA" id="ARBA00038000"/>
    </source>
</evidence>
<keyword evidence="2 17" id="KW-0963">Cytoplasm</keyword>
<evidence type="ECO:0000256" key="5">
    <source>
        <dbReference type="ARBA" id="ARBA00022741"/>
    </source>
</evidence>
<evidence type="ECO:0000256" key="16">
    <source>
        <dbReference type="ARBA" id="ARBA00042156"/>
    </source>
</evidence>
<feature type="binding site" evidence="17">
    <location>
        <begin position="66"/>
        <end position="73"/>
    </location>
    <ligand>
        <name>ATP</name>
        <dbReference type="ChEBI" id="CHEBI:30616"/>
    </ligand>
</feature>
<dbReference type="GO" id="GO:0006289">
    <property type="term" value="P:nucleotide-excision repair"/>
    <property type="evidence" value="ECO:0007669"/>
    <property type="project" value="UniProtKB-UniRule"/>
</dbReference>
<evidence type="ECO:0000256" key="9">
    <source>
        <dbReference type="ARBA" id="ARBA00022833"/>
    </source>
</evidence>
<dbReference type="GO" id="GO:0009432">
    <property type="term" value="P:SOS response"/>
    <property type="evidence" value="ECO:0007669"/>
    <property type="project" value="UniProtKB-UniRule"/>
</dbReference>
<dbReference type="GO" id="GO:0005524">
    <property type="term" value="F:ATP binding"/>
    <property type="evidence" value="ECO:0007669"/>
    <property type="project" value="UniProtKB-UniRule"/>
</dbReference>
<dbReference type="InterPro" id="IPR041552">
    <property type="entry name" value="UvrA_DNA-bd"/>
</dbReference>
<dbReference type="NCBIfam" id="NF001503">
    <property type="entry name" value="PRK00349.1"/>
    <property type="match status" value="1"/>
</dbReference>
<dbReference type="InterPro" id="IPR003439">
    <property type="entry name" value="ABC_transporter-like_ATP-bd"/>
</dbReference>
<evidence type="ECO:0000256" key="17">
    <source>
        <dbReference type="HAMAP-Rule" id="MF_00205"/>
    </source>
</evidence>
<dbReference type="InterPro" id="IPR013815">
    <property type="entry name" value="ATP_grasp_subdomain_1"/>
</dbReference>
<dbReference type="Pfam" id="PF17755">
    <property type="entry name" value="UvrA_DNA-bind"/>
    <property type="match status" value="1"/>
</dbReference>
<comment type="subunit">
    <text evidence="17">Forms a heterotetramer with UvrB during the search for lesions.</text>
</comment>
<comment type="similarity">
    <text evidence="14 17">Belongs to the ABC transporter superfamily. UvrA family.</text>
</comment>
<keyword evidence="12 17" id="KW-0238">DNA-binding</keyword>
<dbReference type="InterPro" id="IPR027417">
    <property type="entry name" value="P-loop_NTPase"/>
</dbReference>
<evidence type="ECO:0000256" key="15">
    <source>
        <dbReference type="ARBA" id="ARBA00039316"/>
    </source>
</evidence>
<evidence type="ECO:0000256" key="12">
    <source>
        <dbReference type="ARBA" id="ARBA00023125"/>
    </source>
</evidence>
<dbReference type="GO" id="GO:0009380">
    <property type="term" value="C:excinuclease repair complex"/>
    <property type="evidence" value="ECO:0007669"/>
    <property type="project" value="InterPro"/>
</dbReference>
<dbReference type="GO" id="GO:0016887">
    <property type="term" value="F:ATP hydrolysis activity"/>
    <property type="evidence" value="ECO:0007669"/>
    <property type="project" value="InterPro"/>
</dbReference>
<keyword evidence="21" id="KW-1185">Reference proteome</keyword>
<evidence type="ECO:0000256" key="10">
    <source>
        <dbReference type="ARBA" id="ARBA00022840"/>
    </source>
</evidence>
<evidence type="ECO:0000256" key="7">
    <source>
        <dbReference type="ARBA" id="ARBA00022769"/>
    </source>
</evidence>
<evidence type="ECO:0000313" key="21">
    <source>
        <dbReference type="Proteomes" id="UP000553343"/>
    </source>
</evidence>
<dbReference type="Gene3D" id="3.30.1490.20">
    <property type="entry name" value="ATP-grasp fold, A domain"/>
    <property type="match status" value="1"/>
</dbReference>
<proteinExistence type="inferred from homology"/>
<evidence type="ECO:0000256" key="11">
    <source>
        <dbReference type="ARBA" id="ARBA00022881"/>
    </source>
</evidence>
<keyword evidence="13 17" id="KW-0234">DNA repair</keyword>
<dbReference type="InterPro" id="IPR017871">
    <property type="entry name" value="ABC_transporter-like_CS"/>
</dbReference>
<comment type="subcellular location">
    <subcellularLocation>
        <location evidence="1 17">Cytoplasm</location>
    </subcellularLocation>
</comment>
<dbReference type="Gene3D" id="1.10.8.280">
    <property type="entry name" value="ABC transporter ATPase domain-like"/>
    <property type="match status" value="1"/>
</dbReference>
<dbReference type="PROSITE" id="PS00211">
    <property type="entry name" value="ABC_TRANSPORTER_1"/>
    <property type="match status" value="2"/>
</dbReference>
<dbReference type="InterPro" id="IPR004602">
    <property type="entry name" value="UvrA"/>
</dbReference>
<dbReference type="GO" id="GO:0003677">
    <property type="term" value="F:DNA binding"/>
    <property type="evidence" value="ECO:0007669"/>
    <property type="project" value="UniProtKB-UniRule"/>
</dbReference>
<dbReference type="Pfam" id="PF17760">
    <property type="entry name" value="UvrA_inter"/>
    <property type="match status" value="1"/>
</dbReference>
<evidence type="ECO:0000256" key="1">
    <source>
        <dbReference type="ARBA" id="ARBA00004496"/>
    </source>
</evidence>
<feature type="zinc finger region" description="C4-type" evidence="17">
    <location>
        <begin position="782"/>
        <end position="808"/>
    </location>
</feature>
<comment type="caution">
    <text evidence="20">The sequence shown here is derived from an EMBL/GenBank/DDBJ whole genome shotgun (WGS) entry which is preliminary data.</text>
</comment>
<evidence type="ECO:0000256" key="2">
    <source>
        <dbReference type="ARBA" id="ARBA00022490"/>
    </source>
</evidence>
<accession>A0A850TC96</accession>
<evidence type="ECO:0000259" key="19">
    <source>
        <dbReference type="PROSITE" id="PS50893"/>
    </source>
</evidence>
<dbReference type="GO" id="GO:0009381">
    <property type="term" value="F:excinuclease ABC activity"/>
    <property type="evidence" value="ECO:0007669"/>
    <property type="project" value="UniProtKB-UniRule"/>
</dbReference>
<dbReference type="RefSeq" id="WP_178367799.1">
    <property type="nucleotide sequence ID" value="NZ_JACADJ010000070.1"/>
</dbReference>
<evidence type="ECO:0000256" key="18">
    <source>
        <dbReference type="SAM" id="MobiDB-lite"/>
    </source>
</evidence>
<keyword evidence="20" id="KW-0378">Hydrolase</keyword>
<feature type="region of interest" description="Disordered" evidence="18">
    <location>
        <begin position="1"/>
        <end position="31"/>
    </location>
</feature>
<dbReference type="CDD" id="cd03271">
    <property type="entry name" value="ABC_UvrA_II"/>
    <property type="match status" value="1"/>
</dbReference>
<keyword evidence="17" id="KW-0742">SOS response</keyword>
<dbReference type="Gene3D" id="3.40.50.300">
    <property type="entry name" value="P-loop containing nucleotide triphosphate hydrolases"/>
    <property type="match status" value="2"/>
</dbReference>
<dbReference type="AlphaFoldDB" id="A0A850TC96"/>
<keyword evidence="8 17" id="KW-0863">Zinc-finger</keyword>
<gene>
    <name evidence="17 20" type="primary">uvrA</name>
    <name evidence="20" type="ORF">HXW94_15390</name>
</gene>
<keyword evidence="4 17" id="KW-0677">Repeat</keyword>
<dbReference type="SUPFAM" id="SSF52540">
    <property type="entry name" value="P-loop containing nucleoside triphosphate hydrolases"/>
    <property type="match status" value="2"/>
</dbReference>